<keyword evidence="2" id="KW-1185">Reference proteome</keyword>
<dbReference type="Proteomes" id="UP000299102">
    <property type="component" value="Unassembled WGS sequence"/>
</dbReference>
<dbReference type="AlphaFoldDB" id="A0A4C1VK32"/>
<evidence type="ECO:0000313" key="1">
    <source>
        <dbReference type="EMBL" id="GBP38657.1"/>
    </source>
</evidence>
<name>A0A4C1VK32_EUMVA</name>
<organism evidence="1 2">
    <name type="scientific">Eumeta variegata</name>
    <name type="common">Bagworm moth</name>
    <name type="synonym">Eumeta japonica</name>
    <dbReference type="NCBI Taxonomy" id="151549"/>
    <lineage>
        <taxon>Eukaryota</taxon>
        <taxon>Metazoa</taxon>
        <taxon>Ecdysozoa</taxon>
        <taxon>Arthropoda</taxon>
        <taxon>Hexapoda</taxon>
        <taxon>Insecta</taxon>
        <taxon>Pterygota</taxon>
        <taxon>Neoptera</taxon>
        <taxon>Endopterygota</taxon>
        <taxon>Lepidoptera</taxon>
        <taxon>Glossata</taxon>
        <taxon>Ditrysia</taxon>
        <taxon>Tineoidea</taxon>
        <taxon>Psychidae</taxon>
        <taxon>Oiketicinae</taxon>
        <taxon>Eumeta</taxon>
    </lineage>
</organism>
<evidence type="ECO:0000313" key="2">
    <source>
        <dbReference type="Proteomes" id="UP000299102"/>
    </source>
</evidence>
<gene>
    <name evidence="1" type="ORF">EVAR_27844_1</name>
</gene>
<protein>
    <submittedName>
        <fullName evidence="1">Uncharacterized protein</fullName>
    </submittedName>
</protein>
<dbReference type="EMBL" id="BGZK01000352">
    <property type="protein sequence ID" value="GBP38657.1"/>
    <property type="molecule type" value="Genomic_DNA"/>
</dbReference>
<proteinExistence type="predicted"/>
<accession>A0A4C1VK32</accession>
<reference evidence="1 2" key="1">
    <citation type="journal article" date="2019" name="Commun. Biol.">
        <title>The bagworm genome reveals a unique fibroin gene that provides high tensile strength.</title>
        <authorList>
            <person name="Kono N."/>
            <person name="Nakamura H."/>
            <person name="Ohtoshi R."/>
            <person name="Tomita M."/>
            <person name="Numata K."/>
            <person name="Arakawa K."/>
        </authorList>
    </citation>
    <scope>NUCLEOTIDE SEQUENCE [LARGE SCALE GENOMIC DNA]</scope>
</reference>
<sequence length="134" mass="15079">MAVFYDCVELETFILISPRYLHAFLRSRQADKRADKQRSVHIIVRFEERERRGAGGARGARGAQHAVPAGVLRRRRPAEGALSVLLNFTADARHKLRVGYRCEGFSDPRADAGRIFNTRGLQLTTVFCRAVAPN</sequence>
<comment type="caution">
    <text evidence="1">The sequence shown here is derived from an EMBL/GenBank/DDBJ whole genome shotgun (WGS) entry which is preliminary data.</text>
</comment>